<feature type="compositionally biased region" description="Low complexity" evidence="1">
    <location>
        <begin position="287"/>
        <end position="298"/>
    </location>
</feature>
<protein>
    <submittedName>
        <fullName evidence="2">Uncharacterized protein</fullName>
    </submittedName>
</protein>
<reference evidence="2 3" key="1">
    <citation type="journal article" date="2014" name="Nat. Commun.">
        <title>Klebsormidium flaccidum genome reveals primary factors for plant terrestrial adaptation.</title>
        <authorList>
            <person name="Hori K."/>
            <person name="Maruyama F."/>
            <person name="Fujisawa T."/>
            <person name="Togashi T."/>
            <person name="Yamamoto N."/>
            <person name="Seo M."/>
            <person name="Sato S."/>
            <person name="Yamada T."/>
            <person name="Mori H."/>
            <person name="Tajima N."/>
            <person name="Moriyama T."/>
            <person name="Ikeuchi M."/>
            <person name="Watanabe M."/>
            <person name="Wada H."/>
            <person name="Kobayashi K."/>
            <person name="Saito M."/>
            <person name="Masuda T."/>
            <person name="Sasaki-Sekimoto Y."/>
            <person name="Mashiguchi K."/>
            <person name="Awai K."/>
            <person name="Shimojima M."/>
            <person name="Masuda S."/>
            <person name="Iwai M."/>
            <person name="Nobusawa T."/>
            <person name="Narise T."/>
            <person name="Kondo S."/>
            <person name="Saito H."/>
            <person name="Sato R."/>
            <person name="Murakawa M."/>
            <person name="Ihara Y."/>
            <person name="Oshima-Yamada Y."/>
            <person name="Ohtaka K."/>
            <person name="Satoh M."/>
            <person name="Sonobe K."/>
            <person name="Ishii M."/>
            <person name="Ohtani R."/>
            <person name="Kanamori-Sato M."/>
            <person name="Honoki R."/>
            <person name="Miyazaki D."/>
            <person name="Mochizuki H."/>
            <person name="Umetsu J."/>
            <person name="Higashi K."/>
            <person name="Shibata D."/>
            <person name="Kamiya Y."/>
            <person name="Sato N."/>
            <person name="Nakamura Y."/>
            <person name="Tabata S."/>
            <person name="Ida S."/>
            <person name="Kurokawa K."/>
            <person name="Ohta H."/>
        </authorList>
    </citation>
    <scope>NUCLEOTIDE SEQUENCE [LARGE SCALE GENOMIC DNA]</scope>
    <source>
        <strain evidence="2 3">NIES-2285</strain>
    </source>
</reference>
<feature type="region of interest" description="Disordered" evidence="1">
    <location>
        <begin position="273"/>
        <end position="304"/>
    </location>
</feature>
<keyword evidence="3" id="KW-1185">Reference proteome</keyword>
<feature type="region of interest" description="Disordered" evidence="1">
    <location>
        <begin position="114"/>
        <end position="138"/>
    </location>
</feature>
<accession>A0A1Y1IR72</accession>
<gene>
    <name evidence="2" type="ORF">KFL_013400020</name>
</gene>
<feature type="region of interest" description="Disordered" evidence="1">
    <location>
        <begin position="202"/>
        <end position="221"/>
    </location>
</feature>
<proteinExistence type="predicted"/>
<dbReference type="EMBL" id="DF238289">
    <property type="protein sequence ID" value="GAQ93173.1"/>
    <property type="molecule type" value="Genomic_DNA"/>
</dbReference>
<dbReference type="Proteomes" id="UP000054558">
    <property type="component" value="Unassembled WGS sequence"/>
</dbReference>
<sequence>MPAGKCCKHQAPSGLGMGAADQKAKRQDVRVLKEAVNCAVERENGLRGGKKGGAVTYFCKSHGPSKGCFKIDKDRAAWVQGREKMRRSADSACHQWGQHQKWARSWTATAEPACADRNAHDSPPETNPHATVSKSESECGLGAARLQHAANDEVQPGQLLVHRAEGLCALSSGSTSLGFSPLPLRACWITRHCVHEARNADEPSAAASTHPTLDPSECERSAASSIGDEAQCVQRPAREGLCVPSSAIQPGRLLATSSRRSVLGRLQGTMCTDRDAHNMRHEVDSLPTTATASPRATSDNSESECCLRAGRHQSAASMVTDKAQLWQR</sequence>
<dbReference type="AlphaFoldDB" id="A0A1Y1IR72"/>
<organism evidence="2 3">
    <name type="scientific">Klebsormidium nitens</name>
    <name type="common">Green alga</name>
    <name type="synonym">Ulothrix nitens</name>
    <dbReference type="NCBI Taxonomy" id="105231"/>
    <lineage>
        <taxon>Eukaryota</taxon>
        <taxon>Viridiplantae</taxon>
        <taxon>Streptophyta</taxon>
        <taxon>Klebsormidiophyceae</taxon>
        <taxon>Klebsormidiales</taxon>
        <taxon>Klebsormidiaceae</taxon>
        <taxon>Klebsormidium</taxon>
    </lineage>
</organism>
<name>A0A1Y1IR72_KLENI</name>
<evidence type="ECO:0000313" key="3">
    <source>
        <dbReference type="Proteomes" id="UP000054558"/>
    </source>
</evidence>
<evidence type="ECO:0000313" key="2">
    <source>
        <dbReference type="EMBL" id="GAQ93173.1"/>
    </source>
</evidence>
<feature type="compositionally biased region" description="Basic and acidic residues" evidence="1">
    <location>
        <begin position="273"/>
        <end position="284"/>
    </location>
</feature>
<evidence type="ECO:0000256" key="1">
    <source>
        <dbReference type="SAM" id="MobiDB-lite"/>
    </source>
</evidence>